<evidence type="ECO:0000313" key="2">
    <source>
        <dbReference type="Proteomes" id="UP000827976"/>
    </source>
</evidence>
<reference evidence="2" key="1">
    <citation type="journal article" date="2022" name="Nat. Commun.">
        <title>Chromosome evolution and the genetic basis of agronomically important traits in greater yam.</title>
        <authorList>
            <person name="Bredeson J.V."/>
            <person name="Lyons J.B."/>
            <person name="Oniyinde I.O."/>
            <person name="Okereke N.R."/>
            <person name="Kolade O."/>
            <person name="Nnabue I."/>
            <person name="Nwadili C.O."/>
            <person name="Hribova E."/>
            <person name="Parker M."/>
            <person name="Nwogha J."/>
            <person name="Shu S."/>
            <person name="Carlson J."/>
            <person name="Kariba R."/>
            <person name="Muthemba S."/>
            <person name="Knop K."/>
            <person name="Barton G.J."/>
            <person name="Sherwood A.V."/>
            <person name="Lopez-Montes A."/>
            <person name="Asiedu R."/>
            <person name="Jamnadass R."/>
            <person name="Muchugi A."/>
            <person name="Goodstein D."/>
            <person name="Egesi C.N."/>
            <person name="Featherston J."/>
            <person name="Asfaw A."/>
            <person name="Simpson G.G."/>
            <person name="Dolezel J."/>
            <person name="Hendre P.S."/>
            <person name="Van Deynze A."/>
            <person name="Kumar P.L."/>
            <person name="Obidiegwu J.E."/>
            <person name="Bhattacharjee R."/>
            <person name="Rokhsar D.S."/>
        </authorList>
    </citation>
    <scope>NUCLEOTIDE SEQUENCE [LARGE SCALE GENOMIC DNA]</scope>
    <source>
        <strain evidence="2">cv. TDa95/00328</strain>
    </source>
</reference>
<organism evidence="1 2">
    <name type="scientific">Dioscorea alata</name>
    <name type="common">Purple yam</name>
    <dbReference type="NCBI Taxonomy" id="55571"/>
    <lineage>
        <taxon>Eukaryota</taxon>
        <taxon>Viridiplantae</taxon>
        <taxon>Streptophyta</taxon>
        <taxon>Embryophyta</taxon>
        <taxon>Tracheophyta</taxon>
        <taxon>Spermatophyta</taxon>
        <taxon>Magnoliopsida</taxon>
        <taxon>Liliopsida</taxon>
        <taxon>Dioscoreales</taxon>
        <taxon>Dioscoreaceae</taxon>
        <taxon>Dioscorea</taxon>
    </lineage>
</organism>
<keyword evidence="2" id="KW-1185">Reference proteome</keyword>
<dbReference type="EC" id="1.1.1.44" evidence="1"/>
<dbReference type="EMBL" id="CM037017">
    <property type="protein sequence ID" value="KAH7676769.1"/>
    <property type="molecule type" value="Genomic_DNA"/>
</dbReference>
<proteinExistence type="predicted"/>
<keyword evidence="1" id="KW-0560">Oxidoreductase</keyword>
<name>A0ACB7VQS7_DIOAL</name>
<dbReference type="Proteomes" id="UP000827976">
    <property type="component" value="Chromosome 7"/>
</dbReference>
<sequence>MDVSGGEGSTRRGPSLMPGSQEPPGLRRRPLCYQRRPRWRWELRQDGPQWNREFAVVFEEWNCVELASFLIEIKADNFRVRDEHGDGEQWKRSSIRRGWKGTGKWTALQPPENSQCDRSDDCGLPRFQVSQWIEGGARGCLQCS</sequence>
<evidence type="ECO:0000313" key="1">
    <source>
        <dbReference type="EMBL" id="KAH7676769.1"/>
    </source>
</evidence>
<accession>A0ACB7VQS7</accession>
<protein>
    <submittedName>
        <fullName evidence="1">Phosphogluconate dehydrogenase (NADP(+)-dependent decarboxylating) protein</fullName>
        <ecNumber evidence="1">1.1.1.44</ecNumber>
    </submittedName>
</protein>
<comment type="caution">
    <text evidence="1">The sequence shown here is derived from an EMBL/GenBank/DDBJ whole genome shotgun (WGS) entry which is preliminary data.</text>
</comment>
<gene>
    <name evidence="1" type="ORF">IHE45_07G038200</name>
</gene>